<evidence type="ECO:0000259" key="2">
    <source>
        <dbReference type="PROSITE" id="PS50195"/>
    </source>
</evidence>
<feature type="compositionally biased region" description="Basic residues" evidence="1">
    <location>
        <begin position="1020"/>
        <end position="1030"/>
    </location>
</feature>
<dbReference type="InterPro" id="IPR058921">
    <property type="entry name" value="PAP/OAS1-rel"/>
</dbReference>
<dbReference type="PANTHER" id="PTHR45979">
    <property type="entry name" value="PAP/OAS1 SUBSTRATE-BINDING DOMAIN SUPERFAMILY"/>
    <property type="match status" value="1"/>
</dbReference>
<dbReference type="EMBL" id="BRXZ01002720">
    <property type="protein sequence ID" value="GMH68774.1"/>
    <property type="molecule type" value="Genomic_DNA"/>
</dbReference>
<dbReference type="InterPro" id="IPR036871">
    <property type="entry name" value="PX_dom_sf"/>
</dbReference>
<proteinExistence type="predicted"/>
<dbReference type="InterPro" id="IPR058920">
    <property type="entry name" value="PAP-OAS1-bd-rel"/>
</dbReference>
<feature type="compositionally biased region" description="Polar residues" evidence="1">
    <location>
        <begin position="405"/>
        <end position="419"/>
    </location>
</feature>
<organism evidence="3 4">
    <name type="scientific">Triparma retinervis</name>
    <dbReference type="NCBI Taxonomy" id="2557542"/>
    <lineage>
        <taxon>Eukaryota</taxon>
        <taxon>Sar</taxon>
        <taxon>Stramenopiles</taxon>
        <taxon>Ochrophyta</taxon>
        <taxon>Bolidophyceae</taxon>
        <taxon>Parmales</taxon>
        <taxon>Triparmaceae</taxon>
        <taxon>Triparma</taxon>
    </lineage>
</organism>
<feature type="domain" description="PX" evidence="2">
    <location>
        <begin position="17"/>
        <end position="142"/>
    </location>
</feature>
<gene>
    <name evidence="3" type="ORF">TrRE_jg4575</name>
</gene>
<dbReference type="PANTHER" id="PTHR45979:SF30">
    <property type="entry name" value="NUCLEOTIDYLTRANSFERASE"/>
    <property type="match status" value="1"/>
</dbReference>
<keyword evidence="4" id="KW-1185">Reference proteome</keyword>
<feature type="compositionally biased region" description="Basic and acidic residues" evidence="1">
    <location>
        <begin position="355"/>
        <end position="367"/>
    </location>
</feature>
<dbReference type="Pfam" id="PF00787">
    <property type="entry name" value="PX"/>
    <property type="match status" value="1"/>
</dbReference>
<dbReference type="OrthoDB" id="273917at2759"/>
<dbReference type="PROSITE" id="PS50195">
    <property type="entry name" value="PX"/>
    <property type="match status" value="1"/>
</dbReference>
<feature type="region of interest" description="Disordered" evidence="1">
    <location>
        <begin position="197"/>
        <end position="235"/>
    </location>
</feature>
<dbReference type="CDD" id="cd06093">
    <property type="entry name" value="PX_domain"/>
    <property type="match status" value="1"/>
</dbReference>
<dbReference type="AlphaFoldDB" id="A0A9W7AB20"/>
<feature type="compositionally biased region" description="Polar residues" evidence="1">
    <location>
        <begin position="723"/>
        <end position="737"/>
    </location>
</feature>
<evidence type="ECO:0000256" key="1">
    <source>
        <dbReference type="SAM" id="MobiDB-lite"/>
    </source>
</evidence>
<dbReference type="SUPFAM" id="SSF64268">
    <property type="entry name" value="PX domain"/>
    <property type="match status" value="1"/>
</dbReference>
<dbReference type="GO" id="GO:0035091">
    <property type="term" value="F:phosphatidylinositol binding"/>
    <property type="evidence" value="ECO:0007669"/>
    <property type="project" value="InterPro"/>
</dbReference>
<dbReference type="Pfam" id="PF26180">
    <property type="entry name" value="PAP-OAS1"/>
    <property type="match status" value="1"/>
</dbReference>
<accession>A0A9W7AB20</accession>
<dbReference type="Proteomes" id="UP001165082">
    <property type="component" value="Unassembled WGS sequence"/>
</dbReference>
<dbReference type="InterPro" id="IPR001683">
    <property type="entry name" value="PX_dom"/>
</dbReference>
<feature type="region of interest" description="Disordered" evidence="1">
    <location>
        <begin position="723"/>
        <end position="761"/>
    </location>
</feature>
<feature type="compositionally biased region" description="Polar residues" evidence="1">
    <location>
        <begin position="1"/>
        <end position="18"/>
    </location>
</feature>
<feature type="region of interest" description="Disordered" evidence="1">
    <location>
        <begin position="858"/>
        <end position="890"/>
    </location>
</feature>
<evidence type="ECO:0000313" key="3">
    <source>
        <dbReference type="EMBL" id="GMH68774.1"/>
    </source>
</evidence>
<feature type="compositionally biased region" description="Polar residues" evidence="1">
    <location>
        <begin position="867"/>
        <end position="878"/>
    </location>
</feature>
<feature type="compositionally biased region" description="Polar residues" evidence="1">
    <location>
        <begin position="258"/>
        <end position="295"/>
    </location>
</feature>
<feature type="region of interest" description="Disordered" evidence="1">
    <location>
        <begin position="1083"/>
        <end position="1111"/>
    </location>
</feature>
<feature type="region of interest" description="Disordered" evidence="1">
    <location>
        <begin position="1012"/>
        <end position="1071"/>
    </location>
</feature>
<feature type="region of interest" description="Disordered" evidence="1">
    <location>
        <begin position="355"/>
        <end position="455"/>
    </location>
</feature>
<protein>
    <recommendedName>
        <fullName evidence="2">PX domain-containing protein</fullName>
    </recommendedName>
</protein>
<feature type="region of interest" description="Disordered" evidence="1">
    <location>
        <begin position="1"/>
        <end position="20"/>
    </location>
</feature>
<evidence type="ECO:0000313" key="4">
    <source>
        <dbReference type="Proteomes" id="UP001165082"/>
    </source>
</evidence>
<comment type="caution">
    <text evidence="3">The sequence shown here is derived from an EMBL/GenBank/DDBJ whole genome shotgun (WGS) entry which is preliminary data.</text>
</comment>
<feature type="region of interest" description="Disordered" evidence="1">
    <location>
        <begin position="247"/>
        <end position="295"/>
    </location>
</feature>
<sequence length="1111" mass="121331">MDSLSSDNPHSLPSSENPPIQVEIVRSSEEGGSSKYTVYHIEVQTSLKSWTVLRRYKEFDALNQAILDAVSKFPSSSSISLPKLPAKKIFPMSSTDRSTVESRIVQLQEYLQRLIGESMIFNQQMTGSTRKIVDFLDHDGTLSIQMKCFSLESKVQQLTYMYRELQQSRELTEQLAVGQTRMIDMLQQRIEALESGGAGMRFSEDSSYSGGDDRNFSPQSPQVDQPPGAPSYAAAAGAAAAALLSSNANNRPLPSPPKHTTQLPPRASSASIEQGDPSFTLSDNSNPSFLFRNSNTMPSSLQTALFQPGRSLSVGDNMLTGNRMGLGGNPPNQPYQFKRSTASVTIPTNAVKELHQMRRHSSEDAHSVGRRTHTNSFENTHGPAGVSILNDLLSPSTPPSPSFAKHSSNSRANSTTAPSNPWGGDNSRGLAFVSSPPNSQPSDILPGSLVPQNQQITPVDRRTEELIEILKPSPEAILHRKRVVKYTSRHIKQTLGAQCFPIGTYALKTYLPDDWLHVSAFLCRGQEQTWFMKVNEVLCKTSNSTPEAGGEASAHKISNVNFVNEGESRAIRCTTDGVNVDMTANSIEELYQVAFLEECDLLLGKNHLLKRSILLLKAWWLYETRAFSGASMLASISEFALSTMLLSVVNKHHKRLHHPLQILSMFFSVYSKLSWEANGITVRGVVDIDKAGNILGETKDGDSEDFLIPEDMISRYQQRCGQSRINASQRTASTASVHHSVDGNGPQHSPSRVGQRGGEGESFDPKFRARMFIVGNMNIQNPLDPGENLVHNKLSSRRASRFSQVIQAGAKNLQPVLSHLDKELERDPGGGGGGGFSTSVALFDNFFSNSWSRFGQGWRPDIGTAGGSNSPTNMDSGSRGTGERLSERDSEELSVIMSGDVMDGALENLMEELKFCSFLLEREITESALKTLSEVVLEEKGPMPVGEIGKMLQEATANPSLSAVLKESFGGLKKFLEHYPGVFLISQDHPFNPHVYLRSGFTAEEQQKISNGDTAFLGTKTRKKTRRKRGGGMDSSSDVPSREAAMLMRQQQRQQSTDGGGNRSARNSYSGVASAGVNGLAAEVGKGNMMGGGNRAPLKPEAVSFVPRASR</sequence>
<dbReference type="SMART" id="SM00312">
    <property type="entry name" value="PX"/>
    <property type="match status" value="1"/>
</dbReference>
<reference evidence="3" key="1">
    <citation type="submission" date="2022-07" db="EMBL/GenBank/DDBJ databases">
        <title>Genome analysis of Parmales, a sister group of diatoms, reveals the evolutionary specialization of diatoms from phago-mixotrophs to photoautotrophs.</title>
        <authorList>
            <person name="Ban H."/>
            <person name="Sato S."/>
            <person name="Yoshikawa S."/>
            <person name="Kazumasa Y."/>
            <person name="Nakamura Y."/>
            <person name="Ichinomiya M."/>
            <person name="Saitoh K."/>
            <person name="Sato N."/>
            <person name="Blanc-Mathieu R."/>
            <person name="Endo H."/>
            <person name="Kuwata A."/>
            <person name="Ogata H."/>
        </authorList>
    </citation>
    <scope>NUCLEOTIDE SEQUENCE</scope>
</reference>
<dbReference type="Gene3D" id="3.30.1520.10">
    <property type="entry name" value="Phox-like domain"/>
    <property type="match status" value="1"/>
</dbReference>
<name>A0A9W7AB20_9STRA</name>